<dbReference type="GO" id="GO:0004177">
    <property type="term" value="F:aminopeptidase activity"/>
    <property type="evidence" value="ECO:0007669"/>
    <property type="project" value="UniProtKB-KW"/>
</dbReference>
<reference evidence="12" key="2">
    <citation type="submission" date="2010-05" db="EMBL/GenBank/DDBJ databases">
        <title>The genome sequence of Magnaporthe poae strain ATCC 64411.</title>
        <authorList>
            <person name="Ma L.-J."/>
            <person name="Dead R."/>
            <person name="Young S."/>
            <person name="Zeng Q."/>
            <person name="Koehrsen M."/>
            <person name="Alvarado L."/>
            <person name="Berlin A."/>
            <person name="Chapman S.B."/>
            <person name="Chen Z."/>
            <person name="Freedman E."/>
            <person name="Gellesch M."/>
            <person name="Goldberg J."/>
            <person name="Griggs A."/>
            <person name="Gujja S."/>
            <person name="Heilman E.R."/>
            <person name="Heiman D."/>
            <person name="Hepburn T."/>
            <person name="Howarth C."/>
            <person name="Jen D."/>
            <person name="Larson L."/>
            <person name="Mehta T."/>
            <person name="Neiman D."/>
            <person name="Pearson M."/>
            <person name="Roberts A."/>
            <person name="Saif S."/>
            <person name="Shea T."/>
            <person name="Shenoy N."/>
            <person name="Sisk P."/>
            <person name="Stolte C."/>
            <person name="Sykes S."/>
            <person name="Walk T."/>
            <person name="White J."/>
            <person name="Yandava C."/>
            <person name="Haas B."/>
            <person name="Nusbaum C."/>
            <person name="Birren B."/>
        </authorList>
    </citation>
    <scope>NUCLEOTIDE SEQUENCE [LARGE SCALE GENOMIC DNA]</scope>
    <source>
        <strain evidence="12">ATCC 64411 / 73-15</strain>
    </source>
</reference>
<dbReference type="PANTHER" id="PTHR12147:SF26">
    <property type="entry name" value="PEPTIDASE M28 DOMAIN-CONTAINING PROTEIN"/>
    <property type="match status" value="1"/>
</dbReference>
<dbReference type="VEuPathDB" id="FungiDB:MAPG_06060"/>
<dbReference type="STRING" id="644358.A0A0C4E117"/>
<dbReference type="OrthoDB" id="10013407at2759"/>
<evidence type="ECO:0000256" key="1">
    <source>
        <dbReference type="ARBA" id="ARBA00001947"/>
    </source>
</evidence>
<accession>A0A0C4E117</accession>
<proteinExistence type="inferred from homology"/>
<keyword evidence="3 7" id="KW-0645">Protease</keyword>
<dbReference type="eggNOG" id="KOG2195">
    <property type="taxonomic scope" value="Eukaryota"/>
</dbReference>
<name>A0A0C4E117_MAGP6</name>
<dbReference type="Gene3D" id="3.40.630.10">
    <property type="entry name" value="Zn peptidases"/>
    <property type="match status" value="1"/>
</dbReference>
<evidence type="ECO:0000259" key="9">
    <source>
        <dbReference type="Pfam" id="PF04389"/>
    </source>
</evidence>
<dbReference type="Pfam" id="PF04389">
    <property type="entry name" value="Peptidase_M28"/>
    <property type="match status" value="1"/>
</dbReference>
<gene>
    <name evidence="10" type="ORF">MAPG_06060</name>
</gene>
<evidence type="ECO:0000313" key="12">
    <source>
        <dbReference type="Proteomes" id="UP000011715"/>
    </source>
</evidence>
<feature type="domain" description="PA" evidence="8">
    <location>
        <begin position="120"/>
        <end position="205"/>
    </location>
</feature>
<dbReference type="InterPro" id="IPR045175">
    <property type="entry name" value="M28_fam"/>
</dbReference>
<feature type="domain" description="Peptidase M28" evidence="9">
    <location>
        <begin position="230"/>
        <end position="446"/>
    </location>
</feature>
<dbReference type="SUPFAM" id="SSF53187">
    <property type="entry name" value="Zn-dependent exopeptidases"/>
    <property type="match status" value="1"/>
</dbReference>
<evidence type="ECO:0000256" key="4">
    <source>
        <dbReference type="ARBA" id="ARBA00022723"/>
    </source>
</evidence>
<evidence type="ECO:0000256" key="7">
    <source>
        <dbReference type="RuleBase" id="RU361240"/>
    </source>
</evidence>
<dbReference type="InterPro" id="IPR046450">
    <property type="entry name" value="PA_dom_sf"/>
</dbReference>
<reference evidence="10" key="1">
    <citation type="submission" date="2010-05" db="EMBL/GenBank/DDBJ databases">
        <title>The Genome Sequence of Magnaporthe poae strain ATCC 64411.</title>
        <authorList>
            <consortium name="The Broad Institute Genome Sequencing Platform"/>
            <consortium name="Broad Institute Genome Sequencing Center for Infectious Disease"/>
            <person name="Ma L.-J."/>
            <person name="Dead R."/>
            <person name="Young S."/>
            <person name="Zeng Q."/>
            <person name="Koehrsen M."/>
            <person name="Alvarado L."/>
            <person name="Berlin A."/>
            <person name="Chapman S.B."/>
            <person name="Chen Z."/>
            <person name="Freedman E."/>
            <person name="Gellesch M."/>
            <person name="Goldberg J."/>
            <person name="Griggs A."/>
            <person name="Gujja S."/>
            <person name="Heilman E.R."/>
            <person name="Heiman D."/>
            <person name="Hepburn T."/>
            <person name="Howarth C."/>
            <person name="Jen D."/>
            <person name="Larson L."/>
            <person name="Mehta T."/>
            <person name="Neiman D."/>
            <person name="Pearson M."/>
            <person name="Roberts A."/>
            <person name="Saif S."/>
            <person name="Shea T."/>
            <person name="Shenoy N."/>
            <person name="Sisk P."/>
            <person name="Stolte C."/>
            <person name="Sykes S."/>
            <person name="Walk T."/>
            <person name="White J."/>
            <person name="Yandava C."/>
            <person name="Haas B."/>
            <person name="Nusbaum C."/>
            <person name="Birren B."/>
        </authorList>
    </citation>
    <scope>NUCLEOTIDE SEQUENCE</scope>
    <source>
        <strain evidence="10">ATCC 64411</strain>
    </source>
</reference>
<keyword evidence="6 7" id="KW-0862">Zinc</keyword>
<dbReference type="EnsemblFungi" id="MAPG_06060T0">
    <property type="protein sequence ID" value="MAPG_06060T0"/>
    <property type="gene ID" value="MAPG_06060"/>
</dbReference>
<dbReference type="PANTHER" id="PTHR12147">
    <property type="entry name" value="METALLOPEPTIDASE M28 FAMILY MEMBER"/>
    <property type="match status" value="1"/>
</dbReference>
<dbReference type="GO" id="GO:0046872">
    <property type="term" value="F:metal ion binding"/>
    <property type="evidence" value="ECO:0007669"/>
    <property type="project" value="UniProtKB-KW"/>
</dbReference>
<protein>
    <recommendedName>
        <fullName evidence="7">Peptide hydrolase</fullName>
        <ecNumber evidence="7">3.4.-.-</ecNumber>
    </recommendedName>
</protein>
<dbReference type="AlphaFoldDB" id="A0A0C4E117"/>
<dbReference type="EMBL" id="ADBL01001451">
    <property type="status" value="NOT_ANNOTATED_CDS"/>
    <property type="molecule type" value="Genomic_DNA"/>
</dbReference>
<dbReference type="GO" id="GO:0006508">
    <property type="term" value="P:proteolysis"/>
    <property type="evidence" value="ECO:0007669"/>
    <property type="project" value="UniProtKB-KW"/>
</dbReference>
<keyword evidence="12" id="KW-1185">Reference proteome</keyword>
<dbReference type="EC" id="3.4.-.-" evidence="7"/>
<dbReference type="Gene3D" id="3.50.30.30">
    <property type="match status" value="1"/>
</dbReference>
<dbReference type="Pfam" id="PF02225">
    <property type="entry name" value="PA"/>
    <property type="match status" value="1"/>
</dbReference>
<feature type="signal peptide" evidence="7">
    <location>
        <begin position="1"/>
        <end position="21"/>
    </location>
</feature>
<keyword evidence="10" id="KW-0031">Aminopeptidase</keyword>
<dbReference type="InterPro" id="IPR007484">
    <property type="entry name" value="Peptidase_M28"/>
</dbReference>
<dbReference type="GO" id="GO:0008235">
    <property type="term" value="F:metalloexopeptidase activity"/>
    <property type="evidence" value="ECO:0007669"/>
    <property type="project" value="InterPro"/>
</dbReference>
<dbReference type="Proteomes" id="UP000011715">
    <property type="component" value="Unassembled WGS sequence"/>
</dbReference>
<reference evidence="10" key="3">
    <citation type="submission" date="2011-03" db="EMBL/GenBank/DDBJ databases">
        <title>Annotation of Magnaporthe poae ATCC 64411.</title>
        <authorList>
            <person name="Ma L.-J."/>
            <person name="Dead R."/>
            <person name="Young S.K."/>
            <person name="Zeng Q."/>
            <person name="Gargeya S."/>
            <person name="Fitzgerald M."/>
            <person name="Haas B."/>
            <person name="Abouelleil A."/>
            <person name="Alvarado L."/>
            <person name="Arachchi H.M."/>
            <person name="Berlin A."/>
            <person name="Brown A."/>
            <person name="Chapman S.B."/>
            <person name="Chen Z."/>
            <person name="Dunbar C."/>
            <person name="Freedman E."/>
            <person name="Gearin G."/>
            <person name="Gellesch M."/>
            <person name="Goldberg J."/>
            <person name="Griggs A."/>
            <person name="Gujja S."/>
            <person name="Heiman D."/>
            <person name="Howarth C."/>
            <person name="Larson L."/>
            <person name="Lui A."/>
            <person name="MacDonald P.J.P."/>
            <person name="Mehta T."/>
            <person name="Montmayeur A."/>
            <person name="Murphy C."/>
            <person name="Neiman D."/>
            <person name="Pearson M."/>
            <person name="Priest M."/>
            <person name="Roberts A."/>
            <person name="Saif S."/>
            <person name="Shea T."/>
            <person name="Shenoy N."/>
            <person name="Sisk P."/>
            <person name="Stolte C."/>
            <person name="Sykes S."/>
            <person name="Yandava C."/>
            <person name="Wortman J."/>
            <person name="Nusbaum C."/>
            <person name="Birren B."/>
        </authorList>
    </citation>
    <scope>NUCLEOTIDE SEQUENCE</scope>
    <source>
        <strain evidence="10">ATCC 64411</strain>
    </source>
</reference>
<evidence type="ECO:0000256" key="2">
    <source>
        <dbReference type="ARBA" id="ARBA00005634"/>
    </source>
</evidence>
<dbReference type="SUPFAM" id="SSF52025">
    <property type="entry name" value="PA domain"/>
    <property type="match status" value="1"/>
</dbReference>
<reference evidence="11" key="4">
    <citation type="journal article" date="2015" name="G3 (Bethesda)">
        <title>Genome sequences of three phytopathogenic species of the Magnaporthaceae family of fungi.</title>
        <authorList>
            <person name="Okagaki L.H."/>
            <person name="Nunes C.C."/>
            <person name="Sailsbery J."/>
            <person name="Clay B."/>
            <person name="Brown D."/>
            <person name="John T."/>
            <person name="Oh Y."/>
            <person name="Young N."/>
            <person name="Fitzgerald M."/>
            <person name="Haas B.J."/>
            <person name="Zeng Q."/>
            <person name="Young S."/>
            <person name="Adiconis X."/>
            <person name="Fan L."/>
            <person name="Levin J.Z."/>
            <person name="Mitchell T.K."/>
            <person name="Okubara P.A."/>
            <person name="Farman M.L."/>
            <person name="Kohn L.M."/>
            <person name="Birren B."/>
            <person name="Ma L.-J."/>
            <person name="Dean R.A."/>
        </authorList>
    </citation>
    <scope>NUCLEOTIDE SEQUENCE</scope>
    <source>
        <strain evidence="11">ATCC 64411 / 73-15</strain>
    </source>
</reference>
<evidence type="ECO:0000259" key="8">
    <source>
        <dbReference type="Pfam" id="PF02225"/>
    </source>
</evidence>
<comment type="similarity">
    <text evidence="2">Belongs to the peptidase M28 family. M28B subfamily.</text>
</comment>
<evidence type="ECO:0000256" key="5">
    <source>
        <dbReference type="ARBA" id="ARBA00022801"/>
    </source>
</evidence>
<evidence type="ECO:0000313" key="10">
    <source>
        <dbReference type="EMBL" id="KLU87055.1"/>
    </source>
</evidence>
<dbReference type="EMBL" id="GL876970">
    <property type="protein sequence ID" value="KLU87055.1"/>
    <property type="molecule type" value="Genomic_DNA"/>
</dbReference>
<evidence type="ECO:0000256" key="6">
    <source>
        <dbReference type="ARBA" id="ARBA00022833"/>
    </source>
</evidence>
<keyword evidence="4 7" id="KW-0479">Metal-binding</keyword>
<comment type="cofactor">
    <cofactor evidence="1">
        <name>Zn(2+)</name>
        <dbReference type="ChEBI" id="CHEBI:29105"/>
    </cofactor>
</comment>
<feature type="chain" id="PRO_5010893552" description="Peptide hydrolase" evidence="7">
    <location>
        <begin position="22"/>
        <end position="464"/>
    </location>
</feature>
<evidence type="ECO:0000256" key="3">
    <source>
        <dbReference type="ARBA" id="ARBA00022670"/>
    </source>
</evidence>
<sequence length="464" mass="48610">MKASLSLYSLLALGGLVAGQAKPPMSSEALRKLLTADALMKKAQIFEDQAYSTPQRNRAVGTPGLAASLKYIKDTLSALDYYDVKTQELTILGDGKAGVTVAGSKYDSQIVIGSPKGSASGPMVSVANLGCNATDFPAAVKGAVALISRGTCSFGVKSSNAAAAGAVAAIIYNTNPAENFTTWGFGMTGSFVPTAAVTLATGKALSAKLQKSTSLKAQVNVTIPETKTYNIIAQTKGGDPNNVLQLGAHYDTDVLNPGMNDDVSGTVSILEVAIQLAKFSTKNAIRFSWWSGSENGMVGSNQYVKGLSQAERDKIRLYLNFDMVASVNWFYAIYATNGTTFAGRAPPPGVAEATKMFQDYFRGVAGLNCTSFDLRNASDHAAFVDARIPVSGLFTGGSEIKTPEQVAMFGGTAGVPSDPQNHKAGDNMTNINAEPFLQVTKAIAHAVSLYGQSFDSLPPRSSGQ</sequence>
<dbReference type="OMA" id="SRGTCEF"/>
<organism evidence="11 12">
    <name type="scientific">Magnaporthiopsis poae (strain ATCC 64411 / 73-15)</name>
    <name type="common">Kentucky bluegrass fungus</name>
    <name type="synonym">Magnaporthe poae</name>
    <dbReference type="NCBI Taxonomy" id="644358"/>
    <lineage>
        <taxon>Eukaryota</taxon>
        <taxon>Fungi</taxon>
        <taxon>Dikarya</taxon>
        <taxon>Ascomycota</taxon>
        <taxon>Pezizomycotina</taxon>
        <taxon>Sordariomycetes</taxon>
        <taxon>Sordariomycetidae</taxon>
        <taxon>Magnaporthales</taxon>
        <taxon>Magnaporthaceae</taxon>
        <taxon>Magnaporthiopsis</taxon>
    </lineage>
</organism>
<keyword evidence="7" id="KW-0732">Signal</keyword>
<keyword evidence="5 7" id="KW-0378">Hydrolase</keyword>
<reference evidence="11" key="5">
    <citation type="submission" date="2015-06" db="UniProtKB">
        <authorList>
            <consortium name="EnsemblFungi"/>
        </authorList>
    </citation>
    <scope>IDENTIFICATION</scope>
    <source>
        <strain evidence="11">ATCC 64411</strain>
    </source>
</reference>
<evidence type="ECO:0000313" key="11">
    <source>
        <dbReference type="EnsemblFungi" id="MAPG_06060T0"/>
    </source>
</evidence>
<dbReference type="InterPro" id="IPR003137">
    <property type="entry name" value="PA_domain"/>
</dbReference>